<name>A0A9Q1CTZ1_HOLLE</name>
<dbReference type="Proteomes" id="UP001152320">
    <property type="component" value="Chromosome 1"/>
</dbReference>
<comment type="caution">
    <text evidence="1">The sequence shown here is derived from an EMBL/GenBank/DDBJ whole genome shotgun (WGS) entry which is preliminary data.</text>
</comment>
<evidence type="ECO:0000313" key="2">
    <source>
        <dbReference type="Proteomes" id="UP001152320"/>
    </source>
</evidence>
<sequence>MESYVGRVVDKAFDQCGKTTDFLSQISSLEENTLIINVVAVPNCSKSIVAQMFCSTCSTHIVSETDLSSLDNLYQWFTNLARQYSREIESSPLDISAHHNLVGRIVGAASLVDLRTVHESISWTHDQISEYEMMEKLIKKRWCQLSPKQHSIIASDPQFLWLTGPSGTGKTIVALWKAVEILKGSTQAGASPSKSGSVLYIIIEIGGTQLKNYYSSKLEGVPRENCELIIKEAKEFKLLGELSDRKTDIQKFPLFVHSLQKENPGKMVHIIYDDCYMTTFLLDKSRFIHDLIKLVDMNLLGNVWCIQDSFLNLVDIAEDIPGFQRTHLEKVMRMSLQNIEIANTLLFRDLKSPLKPGHAISGQRPIVYRMKCVCIYHLKTTSRVFIAMFSELHG</sequence>
<evidence type="ECO:0000313" key="1">
    <source>
        <dbReference type="EMBL" id="KAJ8051111.1"/>
    </source>
</evidence>
<organism evidence="1 2">
    <name type="scientific">Holothuria leucospilota</name>
    <name type="common">Black long sea cucumber</name>
    <name type="synonym">Mertensiothuria leucospilota</name>
    <dbReference type="NCBI Taxonomy" id="206669"/>
    <lineage>
        <taxon>Eukaryota</taxon>
        <taxon>Metazoa</taxon>
        <taxon>Echinodermata</taxon>
        <taxon>Eleutherozoa</taxon>
        <taxon>Echinozoa</taxon>
        <taxon>Holothuroidea</taxon>
        <taxon>Aspidochirotacea</taxon>
        <taxon>Aspidochirotida</taxon>
        <taxon>Holothuriidae</taxon>
        <taxon>Holothuria</taxon>
    </lineage>
</organism>
<keyword evidence="2" id="KW-1185">Reference proteome</keyword>
<dbReference type="InterPro" id="IPR027417">
    <property type="entry name" value="P-loop_NTPase"/>
</dbReference>
<proteinExistence type="predicted"/>
<accession>A0A9Q1CTZ1</accession>
<reference evidence="1" key="1">
    <citation type="submission" date="2021-10" db="EMBL/GenBank/DDBJ databases">
        <title>Tropical sea cucumber genome reveals ecological adaptation and Cuvierian tubules defense mechanism.</title>
        <authorList>
            <person name="Chen T."/>
        </authorList>
    </citation>
    <scope>NUCLEOTIDE SEQUENCE</scope>
    <source>
        <strain evidence="1">Nanhai2018</strain>
        <tissue evidence="1">Muscle</tissue>
    </source>
</reference>
<dbReference type="AlphaFoldDB" id="A0A9Q1CTZ1"/>
<dbReference type="SUPFAM" id="SSF52540">
    <property type="entry name" value="P-loop containing nucleoside triphosphate hydrolases"/>
    <property type="match status" value="2"/>
</dbReference>
<dbReference type="EMBL" id="JAIZAY010000001">
    <property type="protein sequence ID" value="KAJ8051111.1"/>
    <property type="molecule type" value="Genomic_DNA"/>
</dbReference>
<protein>
    <submittedName>
        <fullName evidence="1">Uncharacterized protein</fullName>
    </submittedName>
</protein>
<gene>
    <name evidence="1" type="ORF">HOLleu_04559</name>
</gene>
<dbReference type="Gene3D" id="3.40.50.300">
    <property type="entry name" value="P-loop containing nucleotide triphosphate hydrolases"/>
    <property type="match status" value="1"/>
</dbReference>